<dbReference type="PANTHER" id="PTHR24261">
    <property type="entry name" value="PLASMINOGEN-RELATED"/>
    <property type="match status" value="1"/>
</dbReference>
<dbReference type="InterPro" id="IPR000001">
    <property type="entry name" value="Kringle"/>
</dbReference>
<dbReference type="InterPro" id="IPR050759">
    <property type="entry name" value="Serine_protease_kringle"/>
</dbReference>
<keyword evidence="1" id="KW-0420">Kringle</keyword>
<organism evidence="2">
    <name type="scientific">Magallana gigas</name>
    <name type="common">Pacific oyster</name>
    <name type="synonym">Crassostrea gigas</name>
    <dbReference type="NCBI Taxonomy" id="29159"/>
    <lineage>
        <taxon>Eukaryota</taxon>
        <taxon>Metazoa</taxon>
        <taxon>Spiralia</taxon>
        <taxon>Lophotrochozoa</taxon>
        <taxon>Mollusca</taxon>
        <taxon>Bivalvia</taxon>
        <taxon>Autobranchia</taxon>
        <taxon>Pteriomorphia</taxon>
        <taxon>Ostreida</taxon>
        <taxon>Ostreoidea</taxon>
        <taxon>Ostreidae</taxon>
        <taxon>Magallana</taxon>
    </lineage>
</organism>
<dbReference type="AlphaFoldDB" id="K1Q4J9"/>
<dbReference type="SMART" id="SM00130">
    <property type="entry name" value="KR"/>
    <property type="match status" value="1"/>
</dbReference>
<dbReference type="CDD" id="cd00108">
    <property type="entry name" value="KR"/>
    <property type="match status" value="1"/>
</dbReference>
<gene>
    <name evidence="2" type="ORF">CGI_10010444</name>
</gene>
<dbReference type="HOGENOM" id="CLU_158332_2_1_1"/>
<dbReference type="Gene3D" id="2.40.20.10">
    <property type="entry name" value="Plasminogen Kringle 4"/>
    <property type="match status" value="1"/>
</dbReference>
<dbReference type="Pfam" id="PF00051">
    <property type="entry name" value="Kringle"/>
    <property type="match status" value="1"/>
</dbReference>
<dbReference type="GO" id="GO:0005102">
    <property type="term" value="F:signaling receptor binding"/>
    <property type="evidence" value="ECO:0007669"/>
    <property type="project" value="TreeGrafter"/>
</dbReference>
<dbReference type="GO" id="GO:0005615">
    <property type="term" value="C:extracellular space"/>
    <property type="evidence" value="ECO:0007669"/>
    <property type="project" value="TreeGrafter"/>
</dbReference>
<name>K1Q4J9_MAGGI</name>
<evidence type="ECO:0000313" key="2">
    <source>
        <dbReference type="EMBL" id="EKC23800.1"/>
    </source>
</evidence>
<dbReference type="InterPro" id="IPR013806">
    <property type="entry name" value="Kringle-like"/>
</dbReference>
<dbReference type="PROSITE" id="PS00021">
    <property type="entry name" value="KRINGLE_1"/>
    <property type="match status" value="1"/>
</dbReference>
<dbReference type="InterPro" id="IPR038178">
    <property type="entry name" value="Kringle_sf"/>
</dbReference>
<dbReference type="PANTHER" id="PTHR24261:SF7">
    <property type="entry name" value="KRINGLE DOMAIN-CONTAINING PROTEIN"/>
    <property type="match status" value="1"/>
</dbReference>
<dbReference type="InterPro" id="IPR018056">
    <property type="entry name" value="Kringle_CS"/>
</dbReference>
<evidence type="ECO:0000256" key="1">
    <source>
        <dbReference type="PROSITE-ProRule" id="PRU00121"/>
    </source>
</evidence>
<accession>K1Q4J9</accession>
<reference evidence="2" key="1">
    <citation type="journal article" date="2012" name="Nature">
        <title>The oyster genome reveals stress adaptation and complexity of shell formation.</title>
        <authorList>
            <person name="Zhang G."/>
            <person name="Fang X."/>
            <person name="Guo X."/>
            <person name="Li L."/>
            <person name="Luo R."/>
            <person name="Xu F."/>
            <person name="Yang P."/>
            <person name="Zhang L."/>
            <person name="Wang X."/>
            <person name="Qi H."/>
            <person name="Xiong Z."/>
            <person name="Que H."/>
            <person name="Xie Y."/>
            <person name="Holland P.W."/>
            <person name="Paps J."/>
            <person name="Zhu Y."/>
            <person name="Wu F."/>
            <person name="Chen Y."/>
            <person name="Wang J."/>
            <person name="Peng C."/>
            <person name="Meng J."/>
            <person name="Yang L."/>
            <person name="Liu J."/>
            <person name="Wen B."/>
            <person name="Zhang N."/>
            <person name="Huang Z."/>
            <person name="Zhu Q."/>
            <person name="Feng Y."/>
            <person name="Mount A."/>
            <person name="Hedgecock D."/>
            <person name="Xu Z."/>
            <person name="Liu Y."/>
            <person name="Domazet-Loso T."/>
            <person name="Du Y."/>
            <person name="Sun X."/>
            <person name="Zhang S."/>
            <person name="Liu B."/>
            <person name="Cheng P."/>
            <person name="Jiang X."/>
            <person name="Li J."/>
            <person name="Fan D."/>
            <person name="Wang W."/>
            <person name="Fu W."/>
            <person name="Wang T."/>
            <person name="Wang B."/>
            <person name="Zhang J."/>
            <person name="Peng Z."/>
            <person name="Li Y."/>
            <person name="Li N."/>
            <person name="Wang J."/>
            <person name="Chen M."/>
            <person name="He Y."/>
            <person name="Tan F."/>
            <person name="Song X."/>
            <person name="Zheng Q."/>
            <person name="Huang R."/>
            <person name="Yang H."/>
            <person name="Du X."/>
            <person name="Chen L."/>
            <person name="Yang M."/>
            <person name="Gaffney P.M."/>
            <person name="Wang S."/>
            <person name="Luo L."/>
            <person name="She Z."/>
            <person name="Ming Y."/>
            <person name="Huang W."/>
            <person name="Zhang S."/>
            <person name="Huang B."/>
            <person name="Zhang Y."/>
            <person name="Qu T."/>
            <person name="Ni P."/>
            <person name="Miao G."/>
            <person name="Wang J."/>
            <person name="Wang Q."/>
            <person name="Steinberg C.E."/>
            <person name="Wang H."/>
            <person name="Li N."/>
            <person name="Qian L."/>
            <person name="Zhang G."/>
            <person name="Li Y."/>
            <person name="Yang H."/>
            <person name="Liu X."/>
            <person name="Wang J."/>
            <person name="Yin Y."/>
            <person name="Wang J."/>
        </authorList>
    </citation>
    <scope>NUCLEOTIDE SEQUENCE [LARGE SCALE GENOMIC DNA]</scope>
    <source>
        <strain evidence="2">05x7-T-G4-1.051#20</strain>
    </source>
</reference>
<dbReference type="GO" id="GO:0004175">
    <property type="term" value="F:endopeptidase activity"/>
    <property type="evidence" value="ECO:0007669"/>
    <property type="project" value="TreeGrafter"/>
</dbReference>
<dbReference type="SUPFAM" id="SSF57440">
    <property type="entry name" value="Kringle-like"/>
    <property type="match status" value="1"/>
</dbReference>
<dbReference type="InParanoid" id="K1Q4J9"/>
<dbReference type="EMBL" id="JH818604">
    <property type="protein sequence ID" value="EKC23800.1"/>
    <property type="molecule type" value="Genomic_DNA"/>
</dbReference>
<dbReference type="PROSITE" id="PS50070">
    <property type="entry name" value="KRINGLE_2"/>
    <property type="match status" value="1"/>
</dbReference>
<protein>
    <submittedName>
        <fullName evidence="2">Plasminogen</fullName>
    </submittedName>
</protein>
<comment type="caution">
    <text evidence="1">Lacks conserved residue(s) required for the propagation of feature annotation.</text>
</comment>
<proteinExistence type="predicted"/>
<sequence>MKQPVIELSHLAVDAIIKGEINYLWSDVSAEDCYRTKLGRGYNGKVNVTASGRDCQPWGSHQPHAHNFTWLWTEENFCRNPDDRANGPWCYTMDPETVLESCGISQCSKFPHF</sequence>
<dbReference type="PRINTS" id="PR00018">
    <property type="entry name" value="KRINGLE"/>
</dbReference>